<dbReference type="AlphaFoldDB" id="C0NWV9"/>
<dbReference type="VEuPathDB" id="FungiDB:I7I50_08164"/>
<evidence type="ECO:0000313" key="2">
    <source>
        <dbReference type="EMBL" id="EEH04414.1"/>
    </source>
</evidence>
<evidence type="ECO:0000313" key="3">
    <source>
        <dbReference type="Proteomes" id="UP000001631"/>
    </source>
</evidence>
<feature type="region of interest" description="Disordered" evidence="1">
    <location>
        <begin position="151"/>
        <end position="213"/>
    </location>
</feature>
<protein>
    <submittedName>
        <fullName evidence="2">Uncharacterized protein</fullName>
    </submittedName>
</protein>
<dbReference type="Proteomes" id="UP000001631">
    <property type="component" value="Unassembled WGS sequence"/>
</dbReference>
<feature type="region of interest" description="Disordered" evidence="1">
    <location>
        <begin position="264"/>
        <end position="364"/>
    </location>
</feature>
<accession>C0NWV9</accession>
<proteinExistence type="predicted"/>
<feature type="compositionally biased region" description="Low complexity" evidence="1">
    <location>
        <begin position="328"/>
        <end position="341"/>
    </location>
</feature>
<gene>
    <name evidence="2" type="ORF">HCBG_07639</name>
</gene>
<reference evidence="2" key="1">
    <citation type="submission" date="2009-02" db="EMBL/GenBank/DDBJ databases">
        <title>The Genome Sequence of Ajellomyces capsulatus strain G186AR.</title>
        <authorList>
            <consortium name="The Broad Institute Genome Sequencing Platform"/>
            <person name="Champion M."/>
            <person name="Cuomo C."/>
            <person name="Ma L.-J."/>
            <person name="Henn M.R."/>
            <person name="Sil A."/>
            <person name="Goldman B."/>
            <person name="Young S.K."/>
            <person name="Kodira C.D."/>
            <person name="Zeng Q."/>
            <person name="Koehrsen M."/>
            <person name="Alvarado L."/>
            <person name="Berlin A."/>
            <person name="Borenstein D."/>
            <person name="Chen Z."/>
            <person name="Engels R."/>
            <person name="Freedman E."/>
            <person name="Gellesch M."/>
            <person name="Goldberg J."/>
            <person name="Griggs A."/>
            <person name="Gujja S."/>
            <person name="Heiman D."/>
            <person name="Hepburn T."/>
            <person name="Howarth C."/>
            <person name="Jen D."/>
            <person name="Larson L."/>
            <person name="Lewis B."/>
            <person name="Mehta T."/>
            <person name="Park D."/>
            <person name="Pearson M."/>
            <person name="Roberts A."/>
            <person name="Saif S."/>
            <person name="Shea T."/>
            <person name="Shenoy N."/>
            <person name="Sisk P."/>
            <person name="Stolte C."/>
            <person name="Sykes S."/>
            <person name="Walk T."/>
            <person name="White J."/>
            <person name="Yandava C."/>
            <person name="Klein B."/>
            <person name="McEwen J.G."/>
            <person name="Puccia R."/>
            <person name="Goldman G.H."/>
            <person name="Felipe M.S."/>
            <person name="Nino-Vega G."/>
            <person name="San-Blas G."/>
            <person name="Taylor J."/>
            <person name="Mendoza L."/>
            <person name="Galagan J."/>
            <person name="Nusbaum C."/>
            <person name="Birren B."/>
        </authorList>
    </citation>
    <scope>NUCLEOTIDE SEQUENCE</scope>
    <source>
        <strain evidence="2">G186AR</strain>
    </source>
</reference>
<name>C0NWV9_AJECG</name>
<dbReference type="RefSeq" id="XP_045284895.1">
    <property type="nucleotide sequence ID" value="XM_045434688.1"/>
</dbReference>
<organism evidence="2 3">
    <name type="scientific">Ajellomyces capsulatus (strain G186AR / H82 / ATCC MYA-2454 / RMSCC 2432)</name>
    <name type="common">Darling's disease fungus</name>
    <name type="synonym">Histoplasma capsulatum</name>
    <dbReference type="NCBI Taxonomy" id="447093"/>
    <lineage>
        <taxon>Eukaryota</taxon>
        <taxon>Fungi</taxon>
        <taxon>Dikarya</taxon>
        <taxon>Ascomycota</taxon>
        <taxon>Pezizomycotina</taxon>
        <taxon>Eurotiomycetes</taxon>
        <taxon>Eurotiomycetidae</taxon>
        <taxon>Onygenales</taxon>
        <taxon>Ajellomycetaceae</taxon>
        <taxon>Histoplasma</taxon>
    </lineage>
</organism>
<sequence length="441" mass="47311">MTGLHIPGIPTRPNSQAARKHNGPVFKTIPKRLTYREVGIPHSFSSSAGSSASSSSSSSSSTYPRCCSYTSSSIESVPRPAAAVPRSSTSRSTRPSPRVVSRSRPQSGEVSRPCAPIPPSRFSTLSNAQRLLSPRSSGSISTTFPHAGLLVIPRTRPRAGDGAMPSSRYSTRSSPPPRPSGPIPWSRGPLLSTHQSLRRSVGSPPSSRYLAPVISPTDSTLSKRRHLYVSIRSSRTTSSNSTRSDSFPSARCFISAALKAAISRSSPDPQAPPVSVSVSAGSSSTASTRSGPLLSSPPIPTVRFGHPGNRLAAAPEVARRRQHAQLCSNSSSASIPVSSSHGSKDRSARTRAYSRQNAKSSRSVKFGGSTVHEVNRWIHPGLHSQRDPPTVVGKLVGWSVTPLEKPEDDECSKYTTYKPTHSHSFTWNPMWTLFLLLERPR</sequence>
<feature type="compositionally biased region" description="Polar residues" evidence="1">
    <location>
        <begin position="353"/>
        <end position="363"/>
    </location>
</feature>
<evidence type="ECO:0000256" key="1">
    <source>
        <dbReference type="SAM" id="MobiDB-lite"/>
    </source>
</evidence>
<dbReference type="HOGENOM" id="CLU_624034_0_0_1"/>
<dbReference type="InParanoid" id="C0NWV9"/>
<dbReference type="EMBL" id="GG663374">
    <property type="protein sequence ID" value="EEH04414.1"/>
    <property type="molecule type" value="Genomic_DNA"/>
</dbReference>
<feature type="region of interest" description="Disordered" evidence="1">
    <location>
        <begin position="1"/>
        <end position="122"/>
    </location>
</feature>
<dbReference type="GeneID" id="69040655"/>
<feature type="compositionally biased region" description="Low complexity" evidence="1">
    <location>
        <begin position="43"/>
        <end position="105"/>
    </location>
</feature>
<keyword evidence="3" id="KW-1185">Reference proteome</keyword>
<feature type="compositionally biased region" description="Low complexity" evidence="1">
    <location>
        <begin position="265"/>
        <end position="292"/>
    </location>
</feature>